<reference evidence="1" key="1">
    <citation type="submission" date="2017-06" db="EMBL/GenBank/DDBJ databases">
        <authorList>
            <person name="Nizam F."/>
        </authorList>
    </citation>
    <scope>NUCLEOTIDE SEQUENCE</scope>
    <source>
        <strain evidence="1">SRM16</strain>
    </source>
</reference>
<dbReference type="AlphaFoldDB" id="A0A4Y7LKH4"/>
<evidence type="ECO:0000313" key="1">
    <source>
        <dbReference type="EMBL" id="SMZ64478.1"/>
    </source>
</evidence>
<dbReference type="InterPro" id="IPR006917">
    <property type="entry name" value="SOUL_heme-bd"/>
</dbReference>
<sequence>MPADLPKGFPEPTAIGTIEVKKYPHYRAVTYRHQGDLTIATRMAFNPLFQHISTNNIAMTTPVEARYLQEDSWEETSAADVSFLYSQPEINPQTVDSDVTVTDTPEMIVVSIGIQGPYTWESYQIHLDKLKDWLQQHPEYQIFGPPRRLFYNSPMTPPYLKYSEVQIPITPR</sequence>
<dbReference type="EMBL" id="LT883582">
    <property type="protein sequence ID" value="SMZ64478.1"/>
    <property type="molecule type" value="mRNA"/>
</dbReference>
<dbReference type="Gene3D" id="3.20.80.10">
    <property type="entry name" value="Regulatory factor, effector binding domain"/>
    <property type="match status" value="1"/>
</dbReference>
<reference evidence="1" key="2">
    <citation type="submission" date="2019-06" db="EMBL/GenBank/DDBJ databases">
        <title>Genes from Arthrospira platensis.</title>
        <authorList>
            <person name="Faizal N."/>
            <person name="Venkatesh K."/>
            <person name="Arockiaraj J."/>
        </authorList>
    </citation>
    <scope>NUCLEOTIDE SEQUENCE</scope>
    <source>
        <strain evidence="1">SRM16</strain>
    </source>
</reference>
<dbReference type="SUPFAM" id="SSF55136">
    <property type="entry name" value="Probable bacterial effector-binding domain"/>
    <property type="match status" value="1"/>
</dbReference>
<name>A0A4Y7LKH4_9CYAN</name>
<gene>
    <name evidence="1" type="primary">A-ABC SBP</name>
</gene>
<accession>A0A4Y7LKH4</accession>
<dbReference type="InterPro" id="IPR011256">
    <property type="entry name" value="Reg_factor_effector_dom_sf"/>
</dbReference>
<dbReference type="Pfam" id="PF04832">
    <property type="entry name" value="SOUL"/>
    <property type="match status" value="1"/>
</dbReference>
<proteinExistence type="evidence at transcript level"/>
<protein>
    <submittedName>
        <fullName evidence="1">ABC transporter substrate-binding protein</fullName>
    </submittedName>
</protein>
<organism evidence="1">
    <name type="scientific">Arthrospira sp. SRM16</name>
    <dbReference type="NCBI Taxonomy" id="1929211"/>
    <lineage>
        <taxon>Bacteria</taxon>
        <taxon>Bacillati</taxon>
        <taxon>Cyanobacteriota</taxon>
        <taxon>Cyanophyceae</taxon>
        <taxon>Oscillatoriophycideae</taxon>
        <taxon>Oscillatoriales</taxon>
        <taxon>Microcoleaceae</taxon>
        <taxon>Arthrospira</taxon>
    </lineage>
</organism>